<organism evidence="1 2">
    <name type="scientific">Araneus ventricosus</name>
    <name type="common">Orbweaver spider</name>
    <name type="synonym">Epeira ventricosa</name>
    <dbReference type="NCBI Taxonomy" id="182803"/>
    <lineage>
        <taxon>Eukaryota</taxon>
        <taxon>Metazoa</taxon>
        <taxon>Ecdysozoa</taxon>
        <taxon>Arthropoda</taxon>
        <taxon>Chelicerata</taxon>
        <taxon>Arachnida</taxon>
        <taxon>Araneae</taxon>
        <taxon>Araneomorphae</taxon>
        <taxon>Entelegynae</taxon>
        <taxon>Araneoidea</taxon>
        <taxon>Araneidae</taxon>
        <taxon>Araneus</taxon>
    </lineage>
</organism>
<dbReference type="EMBL" id="BGPR01020841">
    <property type="protein sequence ID" value="GBN85568.1"/>
    <property type="molecule type" value="Genomic_DNA"/>
</dbReference>
<dbReference type="AlphaFoldDB" id="A0A4Y2SBG9"/>
<proteinExistence type="predicted"/>
<sequence>MAALQLLQQATLPLKVYDRFHSTKVYDTFHSTCLRTKQSGQQSAHMHAAEDGSAITASLIFRYYQISWGLLLECAVLRHPILMHINQYLPPDSGNSS</sequence>
<evidence type="ECO:0000313" key="2">
    <source>
        <dbReference type="Proteomes" id="UP000499080"/>
    </source>
</evidence>
<dbReference type="Proteomes" id="UP000499080">
    <property type="component" value="Unassembled WGS sequence"/>
</dbReference>
<reference evidence="1 2" key="1">
    <citation type="journal article" date="2019" name="Sci. Rep.">
        <title>Orb-weaving spider Araneus ventricosus genome elucidates the spidroin gene catalogue.</title>
        <authorList>
            <person name="Kono N."/>
            <person name="Nakamura H."/>
            <person name="Ohtoshi R."/>
            <person name="Moran D.A.P."/>
            <person name="Shinohara A."/>
            <person name="Yoshida Y."/>
            <person name="Fujiwara M."/>
            <person name="Mori M."/>
            <person name="Tomita M."/>
            <person name="Arakawa K."/>
        </authorList>
    </citation>
    <scope>NUCLEOTIDE SEQUENCE [LARGE SCALE GENOMIC DNA]</scope>
</reference>
<protein>
    <submittedName>
        <fullName evidence="1">Uncharacterized protein</fullName>
    </submittedName>
</protein>
<evidence type="ECO:0000313" key="1">
    <source>
        <dbReference type="EMBL" id="GBN85568.1"/>
    </source>
</evidence>
<comment type="caution">
    <text evidence="1">The sequence shown here is derived from an EMBL/GenBank/DDBJ whole genome shotgun (WGS) entry which is preliminary data.</text>
</comment>
<name>A0A4Y2SBG9_ARAVE</name>
<gene>
    <name evidence="1" type="ORF">AVEN_80115_1</name>
</gene>
<accession>A0A4Y2SBG9</accession>
<keyword evidence="2" id="KW-1185">Reference proteome</keyword>